<dbReference type="Proteomes" id="UP001162483">
    <property type="component" value="Unassembled WGS sequence"/>
</dbReference>
<evidence type="ECO:0000313" key="2">
    <source>
        <dbReference type="Proteomes" id="UP001162483"/>
    </source>
</evidence>
<keyword evidence="2" id="KW-1185">Reference proteome</keyword>
<dbReference type="EMBL" id="CATNWA010016447">
    <property type="protein sequence ID" value="CAI9592751.1"/>
    <property type="molecule type" value="Genomic_DNA"/>
</dbReference>
<protein>
    <submittedName>
        <fullName evidence="1">Uncharacterized protein</fullName>
    </submittedName>
</protein>
<evidence type="ECO:0000313" key="1">
    <source>
        <dbReference type="EMBL" id="CAI9592751.1"/>
    </source>
</evidence>
<sequence length="40" mass="4317">MHSGYPDVKPQAITAGAHIEDASLQEYRPACETGCETHTT</sequence>
<name>A0ABN9F6S8_9NEOB</name>
<reference evidence="1" key="1">
    <citation type="submission" date="2023-05" db="EMBL/GenBank/DDBJ databases">
        <authorList>
            <person name="Stuckert A."/>
        </authorList>
    </citation>
    <scope>NUCLEOTIDE SEQUENCE</scope>
</reference>
<accession>A0ABN9F6S8</accession>
<feature type="non-terminal residue" evidence="1">
    <location>
        <position position="40"/>
    </location>
</feature>
<comment type="caution">
    <text evidence="1">The sequence shown here is derived from an EMBL/GenBank/DDBJ whole genome shotgun (WGS) entry which is preliminary data.</text>
</comment>
<proteinExistence type="predicted"/>
<gene>
    <name evidence="1" type="ORF">SPARVUS_LOCUS11414365</name>
</gene>
<organism evidence="1 2">
    <name type="scientific">Staurois parvus</name>
    <dbReference type="NCBI Taxonomy" id="386267"/>
    <lineage>
        <taxon>Eukaryota</taxon>
        <taxon>Metazoa</taxon>
        <taxon>Chordata</taxon>
        <taxon>Craniata</taxon>
        <taxon>Vertebrata</taxon>
        <taxon>Euteleostomi</taxon>
        <taxon>Amphibia</taxon>
        <taxon>Batrachia</taxon>
        <taxon>Anura</taxon>
        <taxon>Neobatrachia</taxon>
        <taxon>Ranoidea</taxon>
        <taxon>Ranidae</taxon>
        <taxon>Staurois</taxon>
    </lineage>
</organism>